<keyword evidence="1" id="KW-0808">Transferase</keyword>
<dbReference type="EMBL" id="JADIMS010000103">
    <property type="protein sequence ID" value="MBO8450575.1"/>
    <property type="molecule type" value="Genomic_DNA"/>
</dbReference>
<evidence type="ECO:0000256" key="2">
    <source>
        <dbReference type="SAM" id="MobiDB-lite"/>
    </source>
</evidence>
<comment type="caution">
    <text evidence="5">The sequence shown here is derived from an EMBL/GenBank/DDBJ whole genome shotgun (WGS) entry which is preliminary data.</text>
</comment>
<dbReference type="Proteomes" id="UP000823616">
    <property type="component" value="Unassembled WGS sequence"/>
</dbReference>
<evidence type="ECO:0000259" key="4">
    <source>
        <dbReference type="Pfam" id="PF13439"/>
    </source>
</evidence>
<reference evidence="5" key="1">
    <citation type="submission" date="2020-10" db="EMBL/GenBank/DDBJ databases">
        <authorList>
            <person name="Gilroy R."/>
        </authorList>
    </citation>
    <scope>NUCLEOTIDE SEQUENCE</scope>
    <source>
        <strain evidence="5">B3-4054</strain>
    </source>
</reference>
<dbReference type="CDD" id="cd03809">
    <property type="entry name" value="GT4_MtfB-like"/>
    <property type="match status" value="1"/>
</dbReference>
<feature type="domain" description="Glycosyltransferase subfamily 4-like N-terminal" evidence="4">
    <location>
        <begin position="66"/>
        <end position="182"/>
    </location>
</feature>
<dbReference type="Pfam" id="PF00534">
    <property type="entry name" value="Glycos_transf_1"/>
    <property type="match status" value="1"/>
</dbReference>
<evidence type="ECO:0000256" key="1">
    <source>
        <dbReference type="ARBA" id="ARBA00022679"/>
    </source>
</evidence>
<dbReference type="InterPro" id="IPR001296">
    <property type="entry name" value="Glyco_trans_1"/>
</dbReference>
<gene>
    <name evidence="5" type="ORF">IAA96_05650</name>
</gene>
<dbReference type="PANTHER" id="PTHR46401">
    <property type="entry name" value="GLYCOSYLTRANSFERASE WBBK-RELATED"/>
    <property type="match status" value="1"/>
</dbReference>
<organism evidence="5 6">
    <name type="scientific">Candidatus Avitreponema avistercoris</name>
    <dbReference type="NCBI Taxonomy" id="2840705"/>
    <lineage>
        <taxon>Bacteria</taxon>
        <taxon>Pseudomonadati</taxon>
        <taxon>Spirochaetota</taxon>
        <taxon>Spirochaetia</taxon>
        <taxon>Spirochaetales</taxon>
        <taxon>Candidatus Avitreponema</taxon>
    </lineage>
</organism>
<evidence type="ECO:0000259" key="3">
    <source>
        <dbReference type="Pfam" id="PF00534"/>
    </source>
</evidence>
<evidence type="ECO:0000313" key="6">
    <source>
        <dbReference type="Proteomes" id="UP000823616"/>
    </source>
</evidence>
<dbReference type="Gene3D" id="3.40.50.2000">
    <property type="entry name" value="Glycogen Phosphorylase B"/>
    <property type="match status" value="2"/>
</dbReference>
<dbReference type="SUPFAM" id="SSF53756">
    <property type="entry name" value="UDP-Glycosyltransferase/glycogen phosphorylase"/>
    <property type="match status" value="1"/>
</dbReference>
<dbReference type="GO" id="GO:0016757">
    <property type="term" value="F:glycosyltransferase activity"/>
    <property type="evidence" value="ECO:0007669"/>
    <property type="project" value="InterPro"/>
</dbReference>
<evidence type="ECO:0000313" key="5">
    <source>
        <dbReference type="EMBL" id="MBO8450575.1"/>
    </source>
</evidence>
<dbReference type="GO" id="GO:0009103">
    <property type="term" value="P:lipopolysaccharide biosynthetic process"/>
    <property type="evidence" value="ECO:0007669"/>
    <property type="project" value="TreeGrafter"/>
</dbReference>
<sequence length="382" mass="42243">MKQKTGNPAPDNGDGRPRIGVFSKPLDNWTSGSGHHLDEMMKRVLARNEAEGSPFDFYFIHYQKSRNPVYAKVREILIPRNPLAASAVLRPYGFRILHYSPLSVYAPMFRLPAKKMATIHGAEEAVYPQGFSWIARMHEKYAMPVLARRLDKIATVSDTSRQYFITKYKVKPERIFLTPNGYSGEFRPLPEKQVADGLAALGIRPPYILHISRLSPRKNPECTLMAFAEFSRRLPGYTLVCAGKGWDSPEIAARAAALGIGNLLRTPGFVTEAQAAVLYNGAQAFVFPSLAEGFGMPNIEAMACGCPVVTSPVFAIPEVVGSAAVLLRDASDWQGCADALERLCTDSAFRAELVARGFTQCRRYNWDASAAVLFAAYRELLS</sequence>
<dbReference type="Pfam" id="PF13439">
    <property type="entry name" value="Glyco_transf_4"/>
    <property type="match status" value="1"/>
</dbReference>
<dbReference type="PANTHER" id="PTHR46401:SF2">
    <property type="entry name" value="GLYCOSYLTRANSFERASE WBBK-RELATED"/>
    <property type="match status" value="1"/>
</dbReference>
<accession>A0A9D9EPZ2</accession>
<feature type="domain" description="Glycosyl transferase family 1" evidence="3">
    <location>
        <begin position="205"/>
        <end position="357"/>
    </location>
</feature>
<feature type="region of interest" description="Disordered" evidence="2">
    <location>
        <begin position="1"/>
        <end position="20"/>
    </location>
</feature>
<reference evidence="5" key="2">
    <citation type="journal article" date="2021" name="PeerJ">
        <title>Extensive microbial diversity within the chicken gut microbiome revealed by metagenomics and culture.</title>
        <authorList>
            <person name="Gilroy R."/>
            <person name="Ravi A."/>
            <person name="Getino M."/>
            <person name="Pursley I."/>
            <person name="Horton D.L."/>
            <person name="Alikhan N.F."/>
            <person name="Baker D."/>
            <person name="Gharbi K."/>
            <person name="Hall N."/>
            <person name="Watson M."/>
            <person name="Adriaenssens E.M."/>
            <person name="Foster-Nyarko E."/>
            <person name="Jarju S."/>
            <person name="Secka A."/>
            <person name="Antonio M."/>
            <person name="Oren A."/>
            <person name="Chaudhuri R.R."/>
            <person name="La Ragione R."/>
            <person name="Hildebrand F."/>
            <person name="Pallen M.J."/>
        </authorList>
    </citation>
    <scope>NUCLEOTIDE SEQUENCE</scope>
    <source>
        <strain evidence="5">B3-4054</strain>
    </source>
</reference>
<protein>
    <submittedName>
        <fullName evidence="5">Glycosyltransferase family 4 protein</fullName>
    </submittedName>
</protein>
<proteinExistence type="predicted"/>
<name>A0A9D9EPZ2_9SPIR</name>
<dbReference type="InterPro" id="IPR028098">
    <property type="entry name" value="Glyco_trans_4-like_N"/>
</dbReference>
<dbReference type="AlphaFoldDB" id="A0A9D9EPZ2"/>